<proteinExistence type="predicted"/>
<feature type="region of interest" description="Disordered" evidence="1">
    <location>
        <begin position="380"/>
        <end position="408"/>
    </location>
</feature>
<dbReference type="PANTHER" id="PTHR19862">
    <property type="entry name" value="WD REPEAT-CONTAINING PROTEIN 48"/>
    <property type="match status" value="1"/>
</dbReference>
<keyword evidence="2" id="KW-1133">Transmembrane helix</keyword>
<comment type="caution">
    <text evidence="3">The sequence shown here is derived from an EMBL/GenBank/DDBJ whole genome shotgun (WGS) entry which is preliminary data.</text>
</comment>
<keyword evidence="2" id="KW-0472">Membrane</keyword>
<dbReference type="GO" id="GO:0000724">
    <property type="term" value="P:double-strand break repair via homologous recombination"/>
    <property type="evidence" value="ECO:0007669"/>
    <property type="project" value="TreeGrafter"/>
</dbReference>
<reference evidence="3 4" key="1">
    <citation type="journal article" date="2017" name="Mol. Biol. Evol.">
        <title>The 4-celled Tetrabaena socialis nuclear genome reveals the essential components for genetic control of cell number at the origin of multicellularity in the volvocine lineage.</title>
        <authorList>
            <person name="Featherston J."/>
            <person name="Arakaki Y."/>
            <person name="Hanschen E.R."/>
            <person name="Ferris P.J."/>
            <person name="Michod R.E."/>
            <person name="Olson B.J.S.C."/>
            <person name="Nozaki H."/>
            <person name="Durand P.M."/>
        </authorList>
    </citation>
    <scope>NUCLEOTIDE SEQUENCE [LARGE SCALE GENOMIC DNA]</scope>
    <source>
        <strain evidence="3 4">NIES-571</strain>
    </source>
</reference>
<sequence length="710" mass="77347">MLGEVQDLSWTKELNASHPSWVACSACRRGFFTLWQDDRPTLGQEKLNSSTYLGTMKQISEEAADEGKAACLACPVHATCPGGAVVVPKPGFWHSAPDSSHILRCPQQSACGKPMDNERWPPQPPLLNPTISGGNTSGTMLLQYGDTRSDVLGACQKLGYNQQQLQQQISSTQNSSMTSTNASASLYHACHAWGLPEGSTAGYLQLQCAGGYTGNLCAACQPGTYSNAEFECKPCPTIGRTVGLAILSFLGSVALVMFMSYFNLQENYSLDHGPEAIEAIDEVETSDVLKYFIIITRLPIPYPSSISRMAATLTAATGAESVAYSYSCLFPKHDSTGQARSQLLGALLAPCVVAAISLGIWASRYYFCLNRAVLRRSRKLRASPGTGHADSSVSYAEGGSAPNDPPSSIDQLTQLGHAVALKRNTTVIMADNIVSTESSTPVNQTAHMQGKVIRSAGRVLSQKLKQGSIARTLQQLDKTQALSEQLGIVLMIAVFILYPGWAHGVFSVFACYHIDDGASGPFPERQRATWGWGYWIRDMNAQCYAGTHLSLYLPIGVVAFHLFCLAPPLVFYALLWCKRKQLSTLSTIQRFGFLFTRYRPKYFWWESVLMLQELSLVAVEVFGRALADVSQQILLMLAAFILISINMSCSPIKSHLITLLEFLSMAVLSLTLTLSLYFVVGEELDPGLVVRLAAMLSEVHVLQGLPLEEV</sequence>
<dbReference type="Proteomes" id="UP000236333">
    <property type="component" value="Unassembled WGS sequence"/>
</dbReference>
<keyword evidence="2" id="KW-0812">Transmembrane</keyword>
<dbReference type="GO" id="GO:0043130">
    <property type="term" value="F:ubiquitin binding"/>
    <property type="evidence" value="ECO:0007669"/>
    <property type="project" value="TreeGrafter"/>
</dbReference>
<keyword evidence="4" id="KW-1185">Reference proteome</keyword>
<evidence type="ECO:0000256" key="1">
    <source>
        <dbReference type="SAM" id="MobiDB-lite"/>
    </source>
</evidence>
<protein>
    <recommendedName>
        <fullName evidence="5">TRP C-terminal domain-containing protein</fullName>
    </recommendedName>
</protein>
<gene>
    <name evidence="3" type="ORF">TSOC_011894</name>
</gene>
<feature type="transmembrane region" description="Helical" evidence="2">
    <location>
        <begin position="242"/>
        <end position="262"/>
    </location>
</feature>
<accession>A0A2J7ZPF3</accession>
<evidence type="ECO:0000256" key="2">
    <source>
        <dbReference type="SAM" id="Phobius"/>
    </source>
</evidence>
<evidence type="ECO:0000313" key="3">
    <source>
        <dbReference type="EMBL" id="PNH02148.1"/>
    </source>
</evidence>
<organism evidence="3 4">
    <name type="scientific">Tetrabaena socialis</name>
    <dbReference type="NCBI Taxonomy" id="47790"/>
    <lineage>
        <taxon>Eukaryota</taxon>
        <taxon>Viridiplantae</taxon>
        <taxon>Chlorophyta</taxon>
        <taxon>core chlorophytes</taxon>
        <taxon>Chlorophyceae</taxon>
        <taxon>CS clade</taxon>
        <taxon>Chlamydomonadales</taxon>
        <taxon>Tetrabaenaceae</taxon>
        <taxon>Tetrabaena</taxon>
    </lineage>
</organism>
<name>A0A2J7ZPF3_9CHLO</name>
<feature type="transmembrane region" description="Helical" evidence="2">
    <location>
        <begin position="602"/>
        <end position="623"/>
    </location>
</feature>
<feature type="transmembrane region" description="Helical" evidence="2">
    <location>
        <begin position="629"/>
        <end position="647"/>
    </location>
</feature>
<feature type="transmembrane region" description="Helical" evidence="2">
    <location>
        <begin position="343"/>
        <end position="367"/>
    </location>
</feature>
<feature type="transmembrane region" description="Helical" evidence="2">
    <location>
        <begin position="551"/>
        <end position="575"/>
    </location>
</feature>
<dbReference type="OrthoDB" id="540692at2759"/>
<dbReference type="InterPro" id="IPR051246">
    <property type="entry name" value="WDR48"/>
</dbReference>
<dbReference type="PANTHER" id="PTHR19862:SF14">
    <property type="entry name" value="WD REPEAT-CONTAINING PROTEIN 48"/>
    <property type="match status" value="1"/>
</dbReference>
<evidence type="ECO:0000313" key="4">
    <source>
        <dbReference type="Proteomes" id="UP000236333"/>
    </source>
</evidence>
<dbReference type="AlphaFoldDB" id="A0A2J7ZPF3"/>
<feature type="transmembrane region" description="Helical" evidence="2">
    <location>
        <begin position="481"/>
        <end position="501"/>
    </location>
</feature>
<evidence type="ECO:0008006" key="5">
    <source>
        <dbReference type="Google" id="ProtNLM"/>
    </source>
</evidence>
<feature type="transmembrane region" description="Helical" evidence="2">
    <location>
        <begin position="659"/>
        <end position="680"/>
    </location>
</feature>
<dbReference type="EMBL" id="PGGS01000715">
    <property type="protein sequence ID" value="PNH02148.1"/>
    <property type="molecule type" value="Genomic_DNA"/>
</dbReference>